<dbReference type="Proteomes" id="UP000280099">
    <property type="component" value="Unassembled WGS sequence"/>
</dbReference>
<proteinExistence type="predicted"/>
<dbReference type="RefSeq" id="WP_121121594.1">
    <property type="nucleotide sequence ID" value="NZ_CP016604.1"/>
</dbReference>
<organism evidence="1 2">
    <name type="scientific">Otariodibacter oris</name>
    <dbReference type="NCBI Taxonomy" id="1032623"/>
    <lineage>
        <taxon>Bacteria</taxon>
        <taxon>Pseudomonadati</taxon>
        <taxon>Pseudomonadota</taxon>
        <taxon>Gammaproteobacteria</taxon>
        <taxon>Pasteurellales</taxon>
        <taxon>Pasteurellaceae</taxon>
        <taxon>Otariodibacter</taxon>
    </lineage>
</organism>
<dbReference type="EMBL" id="RBJC01000004">
    <property type="protein sequence ID" value="RKR77145.1"/>
    <property type="molecule type" value="Genomic_DNA"/>
</dbReference>
<accession>A0A420XIG2</accession>
<protein>
    <submittedName>
        <fullName evidence="1">Uncharacterized protein</fullName>
    </submittedName>
</protein>
<reference evidence="1 2" key="1">
    <citation type="submission" date="2018-10" db="EMBL/GenBank/DDBJ databases">
        <title>Genomic Encyclopedia of Type Strains, Phase IV (KMG-IV): sequencing the most valuable type-strain genomes for metagenomic binning, comparative biology and taxonomic classification.</title>
        <authorList>
            <person name="Goeker M."/>
        </authorList>
    </citation>
    <scope>NUCLEOTIDE SEQUENCE [LARGE SCALE GENOMIC DNA]</scope>
    <source>
        <strain evidence="1 2">DSM 23800</strain>
    </source>
</reference>
<dbReference type="AlphaFoldDB" id="A0A420XIG2"/>
<keyword evidence="2" id="KW-1185">Reference proteome</keyword>
<gene>
    <name evidence="1" type="ORF">DES31_0470</name>
</gene>
<sequence>MARVESIYAVYKGDKFCFDGTAKEIAKALGIKESSVRKMKTPSYQARGRNITTIVKLDFEEVIEDESEDKTHIQQS</sequence>
<name>A0A420XIG2_9PAST</name>
<evidence type="ECO:0000313" key="1">
    <source>
        <dbReference type="EMBL" id="RKR77145.1"/>
    </source>
</evidence>
<comment type="caution">
    <text evidence="1">The sequence shown here is derived from an EMBL/GenBank/DDBJ whole genome shotgun (WGS) entry which is preliminary data.</text>
</comment>
<dbReference type="OrthoDB" id="5690571at2"/>
<evidence type="ECO:0000313" key="2">
    <source>
        <dbReference type="Proteomes" id="UP000280099"/>
    </source>
</evidence>